<dbReference type="SUPFAM" id="SSF54980">
    <property type="entry name" value="EF-G C-terminal domain-like"/>
    <property type="match status" value="2"/>
</dbReference>
<dbReference type="Gene3D" id="3.30.70.870">
    <property type="entry name" value="Elongation Factor G (Translational Gtpase), domain 3"/>
    <property type="match status" value="1"/>
</dbReference>
<evidence type="ECO:0000313" key="6">
    <source>
        <dbReference type="Proteomes" id="UP000582643"/>
    </source>
</evidence>
<dbReference type="CDD" id="cd01434">
    <property type="entry name" value="EFG_mtEFG1_IV"/>
    <property type="match status" value="1"/>
</dbReference>
<dbReference type="InterPro" id="IPR053905">
    <property type="entry name" value="EF-G-like_DII"/>
</dbReference>
<dbReference type="PANTHER" id="PTHR43261">
    <property type="entry name" value="TRANSLATION ELONGATION FACTOR G-RELATED"/>
    <property type="match status" value="1"/>
</dbReference>
<dbReference type="GO" id="GO:0005525">
    <property type="term" value="F:GTP binding"/>
    <property type="evidence" value="ECO:0007669"/>
    <property type="project" value="UniProtKB-KW"/>
</dbReference>
<dbReference type="InterPro" id="IPR047872">
    <property type="entry name" value="EFG_IV"/>
</dbReference>
<accession>A0A7W7U5X3</accession>
<dbReference type="PANTHER" id="PTHR43261:SF6">
    <property type="entry name" value="ELONGATION FACTOR G-LIKE PROTEIN"/>
    <property type="match status" value="1"/>
</dbReference>
<dbReference type="GO" id="GO:0003746">
    <property type="term" value="F:translation elongation factor activity"/>
    <property type="evidence" value="ECO:0007669"/>
    <property type="project" value="UniProtKB-KW"/>
</dbReference>
<comment type="caution">
    <text evidence="5">The sequence shown here is derived from an EMBL/GenBank/DDBJ whole genome shotgun (WGS) entry which is preliminary data.</text>
</comment>
<dbReference type="GO" id="GO:0003924">
    <property type="term" value="F:GTPase activity"/>
    <property type="evidence" value="ECO:0007669"/>
    <property type="project" value="InterPro"/>
</dbReference>
<dbReference type="InterPro" id="IPR041095">
    <property type="entry name" value="EFG_II"/>
</dbReference>
<dbReference type="FunFam" id="2.40.30.10:FF:000151">
    <property type="entry name" value="Translation elongation factor EF-G"/>
    <property type="match status" value="1"/>
</dbReference>
<dbReference type="Gene3D" id="3.30.70.240">
    <property type="match status" value="1"/>
</dbReference>
<dbReference type="Pfam" id="PF00009">
    <property type="entry name" value="GTP_EFTU"/>
    <property type="match status" value="1"/>
</dbReference>
<dbReference type="Gene3D" id="3.40.50.300">
    <property type="entry name" value="P-loop containing nucleotide triphosphate hydrolases"/>
    <property type="match status" value="1"/>
</dbReference>
<dbReference type="Pfam" id="PF03764">
    <property type="entry name" value="EFG_IV"/>
    <property type="match status" value="1"/>
</dbReference>
<dbReference type="Gene3D" id="2.40.30.10">
    <property type="entry name" value="Translation factors"/>
    <property type="match status" value="1"/>
</dbReference>
<dbReference type="PROSITE" id="PS51722">
    <property type="entry name" value="G_TR_2"/>
    <property type="match status" value="1"/>
</dbReference>
<dbReference type="NCBIfam" id="NF009381">
    <property type="entry name" value="PRK12740.1-5"/>
    <property type="match status" value="1"/>
</dbReference>
<dbReference type="GO" id="GO:0032790">
    <property type="term" value="P:ribosome disassembly"/>
    <property type="evidence" value="ECO:0007669"/>
    <property type="project" value="TreeGrafter"/>
</dbReference>
<dbReference type="InterPro" id="IPR014721">
    <property type="entry name" value="Ribsml_uS5_D2-typ_fold_subgr"/>
</dbReference>
<dbReference type="InterPro" id="IPR009000">
    <property type="entry name" value="Transl_B-barrel_sf"/>
</dbReference>
<dbReference type="EMBL" id="JACHJY010000010">
    <property type="protein sequence ID" value="MBB4985657.1"/>
    <property type="molecule type" value="Genomic_DNA"/>
</dbReference>
<protein>
    <submittedName>
        <fullName evidence="5">Elongation factor G</fullName>
    </submittedName>
</protein>
<proteinExistence type="predicted"/>
<dbReference type="SUPFAM" id="SSF54211">
    <property type="entry name" value="Ribosomal protein S5 domain 2-like"/>
    <property type="match status" value="1"/>
</dbReference>
<dbReference type="CDD" id="cd03713">
    <property type="entry name" value="EFG_mtEFG_C"/>
    <property type="match status" value="1"/>
</dbReference>
<dbReference type="InterPro" id="IPR009022">
    <property type="entry name" value="EFG_III"/>
</dbReference>
<dbReference type="Pfam" id="PF00679">
    <property type="entry name" value="EFG_C"/>
    <property type="match status" value="1"/>
</dbReference>
<dbReference type="PRINTS" id="PR00315">
    <property type="entry name" value="ELONGATNFCT"/>
</dbReference>
<dbReference type="InterPro" id="IPR035649">
    <property type="entry name" value="EFG_V"/>
</dbReference>
<dbReference type="NCBIfam" id="TIGR00231">
    <property type="entry name" value="small_GTP"/>
    <property type="match status" value="1"/>
</dbReference>
<gene>
    <name evidence="5" type="ORF">GGE06_006609</name>
</gene>
<dbReference type="NCBIfam" id="NF009377">
    <property type="entry name" value="PRK12740.1-1"/>
    <property type="match status" value="1"/>
</dbReference>
<evidence type="ECO:0000256" key="2">
    <source>
        <dbReference type="ARBA" id="ARBA00023134"/>
    </source>
</evidence>
<dbReference type="InterPro" id="IPR020568">
    <property type="entry name" value="Ribosomal_Su5_D2-typ_SF"/>
</dbReference>
<evidence type="ECO:0000259" key="4">
    <source>
        <dbReference type="PROSITE" id="PS51722"/>
    </source>
</evidence>
<dbReference type="CDD" id="cd16262">
    <property type="entry name" value="EFG_III"/>
    <property type="match status" value="1"/>
</dbReference>
<dbReference type="Pfam" id="PF22042">
    <property type="entry name" value="EF-G_D2"/>
    <property type="match status" value="1"/>
</dbReference>
<keyword evidence="6" id="KW-1185">Reference proteome</keyword>
<dbReference type="Proteomes" id="UP000582643">
    <property type="component" value="Unassembled WGS sequence"/>
</dbReference>
<evidence type="ECO:0000313" key="5">
    <source>
        <dbReference type="EMBL" id="MBB4985657.1"/>
    </source>
</evidence>
<keyword evidence="2" id="KW-0342">GTP-binding</keyword>
<dbReference type="InterPro" id="IPR005517">
    <property type="entry name" value="Transl_elong_EFG/EF2_IV"/>
</dbReference>
<dbReference type="InterPro" id="IPR005225">
    <property type="entry name" value="Small_GTP-bd"/>
</dbReference>
<dbReference type="InterPro" id="IPR000640">
    <property type="entry name" value="EFG_V-like"/>
</dbReference>
<feature type="domain" description="Tr-type G" evidence="4">
    <location>
        <begin position="22"/>
        <end position="313"/>
    </location>
</feature>
<dbReference type="Pfam" id="PF14492">
    <property type="entry name" value="EFG_III"/>
    <property type="match status" value="1"/>
</dbReference>
<dbReference type="InterPro" id="IPR000795">
    <property type="entry name" value="T_Tr_GTP-bd_dom"/>
</dbReference>
<keyword evidence="1" id="KW-0547">Nucleotide-binding</keyword>
<dbReference type="InterPro" id="IPR027417">
    <property type="entry name" value="P-loop_NTPase"/>
</dbReference>
<name>A0A7W7U5X3_9ACTN</name>
<dbReference type="CDD" id="cd04170">
    <property type="entry name" value="EF-G_bact"/>
    <property type="match status" value="1"/>
</dbReference>
<dbReference type="InterPro" id="IPR035647">
    <property type="entry name" value="EFG_III/V"/>
</dbReference>
<reference evidence="5 6" key="1">
    <citation type="submission" date="2020-08" db="EMBL/GenBank/DDBJ databases">
        <title>Genomic Encyclopedia of Type Strains, Phase III (KMG-III): the genomes of soil and plant-associated and newly described type strains.</title>
        <authorList>
            <person name="Whitman W."/>
        </authorList>
    </citation>
    <scope>NUCLEOTIDE SEQUENCE [LARGE SCALE GENOMIC DNA]</scope>
    <source>
        <strain evidence="5 6">SFB5A</strain>
    </source>
</reference>
<dbReference type="Gene3D" id="3.30.230.10">
    <property type="match status" value="1"/>
</dbReference>
<dbReference type="AlphaFoldDB" id="A0A7W7U5X3"/>
<dbReference type="FunFam" id="3.30.70.240:FF:000001">
    <property type="entry name" value="Elongation factor G"/>
    <property type="match status" value="1"/>
</dbReference>
<dbReference type="SMART" id="SM00838">
    <property type="entry name" value="EFG_C"/>
    <property type="match status" value="1"/>
</dbReference>
<feature type="compositionally biased region" description="Low complexity" evidence="3">
    <location>
        <begin position="7"/>
        <end position="20"/>
    </location>
</feature>
<dbReference type="SUPFAM" id="SSF50447">
    <property type="entry name" value="Translation proteins"/>
    <property type="match status" value="1"/>
</dbReference>
<dbReference type="SMART" id="SM00889">
    <property type="entry name" value="EFG_IV"/>
    <property type="match status" value="1"/>
</dbReference>
<dbReference type="RefSeq" id="WP_116161980.1">
    <property type="nucleotide sequence ID" value="NZ_JACHJY010000010.1"/>
</dbReference>
<organism evidence="5 6">
    <name type="scientific">Streptomyces nymphaeiformis</name>
    <dbReference type="NCBI Taxonomy" id="2663842"/>
    <lineage>
        <taxon>Bacteria</taxon>
        <taxon>Bacillati</taxon>
        <taxon>Actinomycetota</taxon>
        <taxon>Actinomycetes</taxon>
        <taxon>Kitasatosporales</taxon>
        <taxon>Streptomycetaceae</taxon>
        <taxon>Streptomyces</taxon>
    </lineage>
</organism>
<keyword evidence="5" id="KW-0648">Protein biosynthesis</keyword>
<sequence>MGDKAKTPTGAAGRAPTADRPSAVRNVVLVGHSGSGKTTLVEALAQTAGAVNRAGRVEDGGTVSDYDEIEHRQQRSVQLSLVPVGWDGFKINLLDTPGYADFVGELRAGLRAADAALFVVSAAQEADAVAGSTRMIWEECAAVGMPRAIVVTHLDTARTDFTELTAVCAGLFGRDDPDAVLPLYLPVRGSEGADGHAPATGLVGLLSERIFDYSSGVRRENEPDEGQRALIAEARARLIEGIIAESEDETLMDRYLGGEEVDVKTLVDDLEKAVARGTFHPVLAAAPAADGGTQGLGTLELLELITGGFPSPLEHEAPTVTTPDGRSRPPLACDPEGPLVAEVVKTAADPYVGRISLVRVFSGTLRPDETVHVSGHGLDGSRDGHELHEADERVGGLTSPFGRQQRPLAECIAGDLACVARLGHAETGDTVSAKDDPLLMEPWTMPEPLLPLAVQAHGKADEDRLSQGLARLVAEDPTLRLEQNPDTRQVVLWCLGEAHQEVALDRLRGRYGVQVDAVPYKVALRETFGDASSGRGRHVKQSGGHGQYAICEIDVEPLPPGSGIEFVDKVVGGAVPRQFVPSVEKGVRAQAARGLSTGHPLVDIRVTLRDGKAHSVDSSDAAFQTAGALALREAAADVPVHLLEPVAQVEVLVPDEYVGPVMSDLSGRRGRVVGTDQAGPGRTVVRAEVPEIEIGRYAIDLRAISHGTGRFDRTYARHEPMPPHLAEKLREQAEKGS</sequence>
<feature type="region of interest" description="Disordered" evidence="3">
    <location>
        <begin position="1"/>
        <end position="20"/>
    </location>
</feature>
<evidence type="ECO:0000256" key="3">
    <source>
        <dbReference type="SAM" id="MobiDB-lite"/>
    </source>
</evidence>
<keyword evidence="5" id="KW-0251">Elongation factor</keyword>
<dbReference type="SUPFAM" id="SSF52540">
    <property type="entry name" value="P-loop containing nucleoside triphosphate hydrolases"/>
    <property type="match status" value="1"/>
</dbReference>
<evidence type="ECO:0000256" key="1">
    <source>
        <dbReference type="ARBA" id="ARBA00022741"/>
    </source>
</evidence>